<proteinExistence type="predicted"/>
<dbReference type="EMBL" id="UZAH01028844">
    <property type="protein sequence ID" value="VDP02723.1"/>
    <property type="molecule type" value="Genomic_DNA"/>
</dbReference>
<evidence type="ECO:0000313" key="2">
    <source>
        <dbReference type="Proteomes" id="UP000050761"/>
    </source>
</evidence>
<gene>
    <name evidence="1" type="ORF">HPBE_LOCUS15421</name>
</gene>
<organism evidence="2 3">
    <name type="scientific">Heligmosomoides polygyrus</name>
    <name type="common">Parasitic roundworm</name>
    <dbReference type="NCBI Taxonomy" id="6339"/>
    <lineage>
        <taxon>Eukaryota</taxon>
        <taxon>Metazoa</taxon>
        <taxon>Ecdysozoa</taxon>
        <taxon>Nematoda</taxon>
        <taxon>Chromadorea</taxon>
        <taxon>Rhabditida</taxon>
        <taxon>Rhabditina</taxon>
        <taxon>Rhabditomorpha</taxon>
        <taxon>Strongyloidea</taxon>
        <taxon>Heligmosomidae</taxon>
        <taxon>Heligmosomoides</taxon>
    </lineage>
</organism>
<reference evidence="1 2" key="1">
    <citation type="submission" date="2018-11" db="EMBL/GenBank/DDBJ databases">
        <authorList>
            <consortium name="Pathogen Informatics"/>
        </authorList>
    </citation>
    <scope>NUCLEOTIDE SEQUENCE [LARGE SCALE GENOMIC DNA]</scope>
</reference>
<name>A0A183G2B6_HELPZ</name>
<sequence length="114" mass="11876">MGLLVSDVSCMGPPIPCTFCPSQMAMYKDCTPYGRIQCLTLPMISAAIQQTATQCEFNIICAPGTLLYLFNTPLATPVSTGGPTLTLTCPLPPGAPMWNSITGGVAGVTCMSNP</sequence>
<reference evidence="3" key="2">
    <citation type="submission" date="2019-09" db="UniProtKB">
        <authorList>
            <consortium name="WormBaseParasite"/>
        </authorList>
    </citation>
    <scope>IDENTIFICATION</scope>
</reference>
<protein>
    <submittedName>
        <fullName evidence="3">CC domain-containing protein</fullName>
    </submittedName>
</protein>
<dbReference type="AlphaFoldDB" id="A0A183G2B6"/>
<evidence type="ECO:0000313" key="3">
    <source>
        <dbReference type="WBParaSite" id="HPBE_0001542201-mRNA-1"/>
    </source>
</evidence>
<dbReference type="WBParaSite" id="HPBE_0001542201-mRNA-1">
    <property type="protein sequence ID" value="HPBE_0001542201-mRNA-1"/>
    <property type="gene ID" value="HPBE_0001542201"/>
</dbReference>
<dbReference type="OrthoDB" id="10552307at2759"/>
<keyword evidence="2" id="KW-1185">Reference proteome</keyword>
<dbReference type="Proteomes" id="UP000050761">
    <property type="component" value="Unassembled WGS sequence"/>
</dbReference>
<evidence type="ECO:0000313" key="1">
    <source>
        <dbReference type="EMBL" id="VDP02723.1"/>
    </source>
</evidence>
<accession>A0A3P8E2P1</accession>
<accession>A0A183G2B6</accession>